<dbReference type="NCBIfam" id="TIGR01497">
    <property type="entry name" value="kdpB"/>
    <property type="match status" value="1"/>
</dbReference>
<dbReference type="PANTHER" id="PTHR43743">
    <property type="entry name" value="POTASSIUM-TRANSPORTING ATPASE ATP-BINDING SUBUNIT"/>
    <property type="match status" value="1"/>
</dbReference>
<feature type="binding site" evidence="16">
    <location>
        <begin position="412"/>
        <end position="419"/>
    </location>
    <ligand>
        <name>ATP</name>
        <dbReference type="ChEBI" id="CHEBI:30616"/>
    </ligand>
</feature>
<feature type="binding site" evidence="16">
    <location>
        <position position="378"/>
    </location>
    <ligand>
        <name>ATP</name>
        <dbReference type="ChEBI" id="CHEBI:30616"/>
    </ligand>
</feature>
<dbReference type="SFLD" id="SFLDS00003">
    <property type="entry name" value="Haloacid_Dehalogenase"/>
    <property type="match status" value="1"/>
</dbReference>
<feature type="binding site" evidence="16">
    <location>
        <position position="382"/>
    </location>
    <ligand>
        <name>ATP</name>
        <dbReference type="ChEBI" id="CHEBI:30616"/>
    </ligand>
</feature>
<evidence type="ECO:0000256" key="4">
    <source>
        <dbReference type="ARBA" id="ARBA00022538"/>
    </source>
</evidence>
<accession>A0ABZ1S3Z8</accession>
<dbReference type="InterPro" id="IPR008250">
    <property type="entry name" value="ATPase_P-typ_transduc_dom_A_sf"/>
</dbReference>
<dbReference type="CDD" id="cd02078">
    <property type="entry name" value="P-type_ATPase_K"/>
    <property type="match status" value="1"/>
</dbReference>
<dbReference type="SUPFAM" id="SSF81660">
    <property type="entry name" value="Metal cation-transporting ATPase, ATP-binding domain N"/>
    <property type="match status" value="1"/>
</dbReference>
<feature type="compositionally biased region" description="Polar residues" evidence="17">
    <location>
        <begin position="1"/>
        <end position="10"/>
    </location>
</feature>
<dbReference type="InterPro" id="IPR018303">
    <property type="entry name" value="ATPase_P-typ_P_site"/>
</dbReference>
<evidence type="ECO:0000256" key="13">
    <source>
        <dbReference type="ARBA" id="ARBA00022989"/>
    </source>
</evidence>
<dbReference type="InterPro" id="IPR023214">
    <property type="entry name" value="HAD_sf"/>
</dbReference>
<evidence type="ECO:0000256" key="2">
    <source>
        <dbReference type="ARBA" id="ARBA00022448"/>
    </source>
</evidence>
<dbReference type="Proteomes" id="UP001432190">
    <property type="component" value="Chromosome"/>
</dbReference>
<dbReference type="Pfam" id="PF00702">
    <property type="entry name" value="Hydrolase"/>
    <property type="match status" value="1"/>
</dbReference>
<dbReference type="SUPFAM" id="SSF81653">
    <property type="entry name" value="Calcium ATPase, transduction domain A"/>
    <property type="match status" value="1"/>
</dbReference>
<evidence type="ECO:0000256" key="5">
    <source>
        <dbReference type="ARBA" id="ARBA00022553"/>
    </source>
</evidence>
<evidence type="ECO:0000256" key="6">
    <source>
        <dbReference type="ARBA" id="ARBA00022692"/>
    </source>
</evidence>
<feature type="transmembrane region" description="Helical" evidence="16">
    <location>
        <begin position="703"/>
        <end position="726"/>
    </location>
</feature>
<feature type="binding site" evidence="16">
    <location>
        <position position="569"/>
    </location>
    <ligand>
        <name>Mg(2+)</name>
        <dbReference type="ChEBI" id="CHEBI:18420"/>
    </ligand>
</feature>
<name>A0ABZ1S3Z8_9ACTN</name>
<keyword evidence="5 16" id="KW-0597">Phosphoprotein</keyword>
<proteinExistence type="inferred from homology"/>
<dbReference type="Gene3D" id="2.70.150.10">
    <property type="entry name" value="Calcium-transporting ATPase, cytoplasmic transduction domain A"/>
    <property type="match status" value="1"/>
</dbReference>
<dbReference type="InterPro" id="IPR059000">
    <property type="entry name" value="ATPase_P-type_domA"/>
</dbReference>
<keyword evidence="12 16" id="KW-1278">Translocase</keyword>
<keyword evidence="13 16" id="KW-1133">Transmembrane helix</keyword>
<evidence type="ECO:0000256" key="10">
    <source>
        <dbReference type="ARBA" id="ARBA00022842"/>
    </source>
</evidence>
<dbReference type="SFLD" id="SFLDF00027">
    <property type="entry name" value="p-type_atpase"/>
    <property type="match status" value="1"/>
</dbReference>
<sequence>MSVTSVTSGAGESPTPGTPATQGDRVGGGLLDPGQLLRSLPDALRKLDPRTLWRNPVMLIVEIGAAFTTVLAVTDPSVFGWAITVWLWLTVVFANLAEAVAEGRGKAQAATLRQAKRDTIATRLIGWRPGAPANAYRDEAVPAPELRQGDIVLVEAGGVIPGDGDVVEGIASVDESAITGESAPVIRESGGDRSAVTGGTRVLSDRIVVKITQKPGESFIDRMIALVEGANRQKTPNEIALNILLAALTIIFLLAVVTLQPLAIFSKGFQAAAPDTGAITDAGVTGVVLVSLLVCLIPTTIGALLSAIGIAGMDRLVQRNVLAVSGRAVEAAGDVNTLLLDKTGTITLGNRQAAEFLPVEGVEAAEVADAAQLSSLADETPEGRSVVVLAKKAYGLREREPGVMPHATFVPFSAETRMSGVDLGAESVDGGVRRIRKGAAAAVMKWVRDNGGHPTAQVGEVVDAISGTGGTPLVVAEHLDGRPARALGVIHLKDVVKSGMRERFDEMRRMGIRTVMITGDNPRTAKAIADEAGVDDFLAEATPEDKLALIRKEQEGGRLVAMTGDGTNDAPALAQADVGVAMNTGTSAAKEAGNMVDLDSDPTKLIEIVEIGKQLLITRGALTTFSIANDVAKYFAIIPAMFAGLYPSLDALNVMRLASPESAILSAVIFNAVVIVALIPLALRGVRYRPASASKLLSRNLWLYGLGGLVVPFVGIKLIDLLVQFIPGIS</sequence>
<dbReference type="HAMAP" id="MF_00285">
    <property type="entry name" value="KdpB"/>
    <property type="match status" value="1"/>
</dbReference>
<dbReference type="InterPro" id="IPR023299">
    <property type="entry name" value="ATPase_P-typ_cyto_dom_N"/>
</dbReference>
<dbReference type="Gene3D" id="3.40.1110.10">
    <property type="entry name" value="Calcium-transporting ATPase, cytoplasmic domain N"/>
    <property type="match status" value="1"/>
</dbReference>
<evidence type="ECO:0000256" key="14">
    <source>
        <dbReference type="ARBA" id="ARBA00023065"/>
    </source>
</evidence>
<keyword evidence="4 16" id="KW-0633">Potassium transport</keyword>
<evidence type="ECO:0000256" key="1">
    <source>
        <dbReference type="ARBA" id="ARBA00004651"/>
    </source>
</evidence>
<keyword evidence="3 16" id="KW-1003">Cell membrane</keyword>
<evidence type="ECO:0000313" key="19">
    <source>
        <dbReference type="EMBL" id="WUP48255.1"/>
    </source>
</evidence>
<reference evidence="19" key="1">
    <citation type="submission" date="2022-10" db="EMBL/GenBank/DDBJ databases">
        <title>The complete genomes of actinobacterial strains from the NBC collection.</title>
        <authorList>
            <person name="Joergensen T.S."/>
            <person name="Alvarez Arevalo M."/>
            <person name="Sterndorff E.B."/>
            <person name="Faurdal D."/>
            <person name="Vuksanovic O."/>
            <person name="Mourched A.-S."/>
            <person name="Charusanti P."/>
            <person name="Shaw S."/>
            <person name="Blin K."/>
            <person name="Weber T."/>
        </authorList>
    </citation>
    <scope>NUCLEOTIDE SEQUENCE</scope>
    <source>
        <strain evidence="19">NBC_00256</strain>
    </source>
</reference>
<feature type="transmembrane region" description="Helical" evidence="16">
    <location>
        <begin position="284"/>
        <end position="310"/>
    </location>
</feature>
<organism evidence="19 20">
    <name type="scientific">Micromonospora globbae</name>
    <dbReference type="NCBI Taxonomy" id="1894969"/>
    <lineage>
        <taxon>Bacteria</taxon>
        <taxon>Bacillati</taxon>
        <taxon>Actinomycetota</taxon>
        <taxon>Actinomycetes</taxon>
        <taxon>Micromonosporales</taxon>
        <taxon>Micromonosporaceae</taxon>
        <taxon>Micromonospora</taxon>
    </lineage>
</organism>
<keyword evidence="2 16" id="KW-0813">Transport</keyword>
<keyword evidence="10 16" id="KW-0460">Magnesium</keyword>
<evidence type="ECO:0000256" key="3">
    <source>
        <dbReference type="ARBA" id="ARBA00022475"/>
    </source>
</evidence>
<evidence type="ECO:0000256" key="17">
    <source>
        <dbReference type="SAM" id="MobiDB-lite"/>
    </source>
</evidence>
<evidence type="ECO:0000256" key="8">
    <source>
        <dbReference type="ARBA" id="ARBA00022741"/>
    </source>
</evidence>
<dbReference type="InterPro" id="IPR023298">
    <property type="entry name" value="ATPase_P-typ_TM_dom_sf"/>
</dbReference>
<feature type="binding site" evidence="16">
    <location>
        <position position="437"/>
    </location>
    <ligand>
        <name>ATP</name>
        <dbReference type="ChEBI" id="CHEBI:30616"/>
    </ligand>
</feature>
<dbReference type="InterPro" id="IPR001757">
    <property type="entry name" value="P_typ_ATPase"/>
</dbReference>
<evidence type="ECO:0000259" key="18">
    <source>
        <dbReference type="Pfam" id="PF00122"/>
    </source>
</evidence>
<feature type="domain" description="P-type ATPase A" evidence="18">
    <location>
        <begin position="139"/>
        <end position="228"/>
    </location>
</feature>
<dbReference type="PANTHER" id="PTHR43743:SF1">
    <property type="entry name" value="POTASSIUM-TRANSPORTING ATPASE ATP-BINDING SUBUNIT"/>
    <property type="match status" value="1"/>
</dbReference>
<dbReference type="Pfam" id="PF00122">
    <property type="entry name" value="E1-E2_ATPase"/>
    <property type="match status" value="1"/>
</dbReference>
<dbReference type="SUPFAM" id="SSF81665">
    <property type="entry name" value="Calcium ATPase, transmembrane domain M"/>
    <property type="match status" value="1"/>
</dbReference>
<feature type="transmembrane region" description="Helical" evidence="16">
    <location>
        <begin position="664"/>
        <end position="683"/>
    </location>
</feature>
<evidence type="ECO:0000256" key="7">
    <source>
        <dbReference type="ARBA" id="ARBA00022723"/>
    </source>
</evidence>
<dbReference type="PRINTS" id="PR00119">
    <property type="entry name" value="CATATPASE"/>
</dbReference>
<gene>
    <name evidence="16 19" type="primary">kdpB</name>
    <name evidence="19" type="ORF">OG994_21950</name>
</gene>
<comment type="similarity">
    <text evidence="16">Belongs to the cation transport ATPase (P-type) (TC 3.A.3) family. Type IA subfamily.</text>
</comment>
<feature type="region of interest" description="Disordered" evidence="17">
    <location>
        <begin position="1"/>
        <end position="26"/>
    </location>
</feature>
<comment type="subcellular location">
    <subcellularLocation>
        <location evidence="1 16">Cell membrane</location>
        <topology evidence="1 16">Multi-pass membrane protein</topology>
    </subcellularLocation>
</comment>
<dbReference type="SUPFAM" id="SSF56784">
    <property type="entry name" value="HAD-like"/>
    <property type="match status" value="1"/>
</dbReference>
<evidence type="ECO:0000256" key="9">
    <source>
        <dbReference type="ARBA" id="ARBA00022840"/>
    </source>
</evidence>
<feature type="transmembrane region" description="Helical" evidence="16">
    <location>
        <begin position="631"/>
        <end position="649"/>
    </location>
</feature>
<feature type="transmembrane region" description="Helical" evidence="16">
    <location>
        <begin position="78"/>
        <end position="97"/>
    </location>
</feature>
<dbReference type="SFLD" id="SFLDG00002">
    <property type="entry name" value="C1.7:_P-type_atpase_like"/>
    <property type="match status" value="1"/>
</dbReference>
<keyword evidence="15 16" id="KW-0472">Membrane</keyword>
<evidence type="ECO:0000256" key="11">
    <source>
        <dbReference type="ARBA" id="ARBA00022958"/>
    </source>
</evidence>
<evidence type="ECO:0000256" key="16">
    <source>
        <dbReference type="HAMAP-Rule" id="MF_00285"/>
    </source>
</evidence>
<dbReference type="InterPro" id="IPR036412">
    <property type="entry name" value="HAD-like_sf"/>
</dbReference>
<feature type="transmembrane region" description="Helical" evidence="16">
    <location>
        <begin position="239"/>
        <end position="264"/>
    </location>
</feature>
<feature type="binding site" evidence="16">
    <location>
        <position position="565"/>
    </location>
    <ligand>
        <name>Mg(2+)</name>
        <dbReference type="ChEBI" id="CHEBI:18420"/>
    </ligand>
</feature>
<evidence type="ECO:0000256" key="12">
    <source>
        <dbReference type="ARBA" id="ARBA00022967"/>
    </source>
</evidence>
<keyword evidence="14 16" id="KW-0406">Ion transport</keyword>
<dbReference type="EMBL" id="CP108084">
    <property type="protein sequence ID" value="WUP48255.1"/>
    <property type="molecule type" value="Genomic_DNA"/>
</dbReference>
<protein>
    <recommendedName>
        <fullName evidence="16">Potassium-transporting ATPase ATP-binding subunit</fullName>
        <ecNumber evidence="16">7.2.2.6</ecNumber>
    </recommendedName>
    <alternativeName>
        <fullName evidence="16">ATP phosphohydrolase [potassium-transporting] B chain</fullName>
    </alternativeName>
    <alternativeName>
        <fullName evidence="16">Potassium-binding and translocating subunit B</fullName>
    </alternativeName>
    <alternativeName>
        <fullName evidence="16">Potassium-translocating ATPase B chain</fullName>
    </alternativeName>
</protein>
<dbReference type="RefSeq" id="WP_328850831.1">
    <property type="nucleotide sequence ID" value="NZ_CP108084.1"/>
</dbReference>
<dbReference type="InterPro" id="IPR044492">
    <property type="entry name" value="P_typ_ATPase_HD_dom"/>
</dbReference>
<comment type="catalytic activity">
    <reaction evidence="16">
        <text>K(+)(out) + ATP + H2O = K(+)(in) + ADP + phosphate + H(+)</text>
        <dbReference type="Rhea" id="RHEA:16777"/>
        <dbReference type="ChEBI" id="CHEBI:15377"/>
        <dbReference type="ChEBI" id="CHEBI:15378"/>
        <dbReference type="ChEBI" id="CHEBI:29103"/>
        <dbReference type="ChEBI" id="CHEBI:30616"/>
        <dbReference type="ChEBI" id="CHEBI:43474"/>
        <dbReference type="ChEBI" id="CHEBI:456216"/>
        <dbReference type="EC" id="7.2.2.6"/>
    </reaction>
</comment>
<evidence type="ECO:0000256" key="15">
    <source>
        <dbReference type="ARBA" id="ARBA00023136"/>
    </source>
</evidence>
<dbReference type="NCBIfam" id="TIGR01494">
    <property type="entry name" value="ATPase_P-type"/>
    <property type="match status" value="2"/>
</dbReference>
<dbReference type="PROSITE" id="PS00154">
    <property type="entry name" value="ATPASE_E1_E2"/>
    <property type="match status" value="1"/>
</dbReference>
<evidence type="ECO:0000313" key="20">
    <source>
        <dbReference type="Proteomes" id="UP001432190"/>
    </source>
</evidence>
<dbReference type="EC" id="7.2.2.6" evidence="16"/>
<keyword evidence="6 16" id="KW-0812">Transmembrane</keyword>
<feature type="transmembrane region" description="Helical" evidence="16">
    <location>
        <begin position="52"/>
        <end position="72"/>
    </location>
</feature>
<comment type="subunit">
    <text evidence="16">The system is composed of three essential subunits: KdpA, KdpB and KdpC.</text>
</comment>
<dbReference type="InterPro" id="IPR006391">
    <property type="entry name" value="P-type_ATPase_bsu_IA"/>
</dbReference>
<keyword evidence="11 16" id="KW-0630">Potassium</keyword>
<keyword evidence="9 16" id="KW-0067">ATP-binding</keyword>
<feature type="active site" description="4-aspartylphosphate intermediate" evidence="16">
    <location>
        <position position="341"/>
    </location>
</feature>
<dbReference type="Gene3D" id="3.40.50.1000">
    <property type="entry name" value="HAD superfamily/HAD-like"/>
    <property type="match status" value="1"/>
</dbReference>
<keyword evidence="8 16" id="KW-0547">Nucleotide-binding</keyword>
<comment type="function">
    <text evidence="16">Part of the high-affinity ATP-driven potassium transport (or Kdp) system, which catalyzes the hydrolysis of ATP coupled with the electrogenic transport of potassium into the cytoplasm. This subunit is responsible for energy coupling to the transport system and for the release of the potassium ions to the cytoplasm.</text>
</comment>
<keyword evidence="20" id="KW-1185">Reference proteome</keyword>
<keyword evidence="7 16" id="KW-0479">Metal-binding</keyword>